<evidence type="ECO:0000259" key="9">
    <source>
        <dbReference type="PROSITE" id="PS50802"/>
    </source>
</evidence>
<feature type="compositionally biased region" description="Basic and acidic residues" evidence="7">
    <location>
        <begin position="2704"/>
        <end position="2718"/>
    </location>
</feature>
<accession>A0A191KW45</accession>
<feature type="region of interest" description="Disordered" evidence="7">
    <location>
        <begin position="2699"/>
        <end position="2718"/>
    </location>
</feature>
<dbReference type="EMBL" id="KU925434">
    <property type="protein sequence ID" value="AMT75371.1"/>
    <property type="molecule type" value="Viral_cRNA"/>
</dbReference>
<dbReference type="PROSITE" id="PS50525">
    <property type="entry name" value="RDRP_SSRNA_NEG_SEG"/>
    <property type="match status" value="1"/>
</dbReference>
<feature type="domain" description="OTU" evidence="9">
    <location>
        <begin position="31"/>
        <end position="157"/>
    </location>
</feature>
<dbReference type="InterPro" id="IPR007099">
    <property type="entry name" value="RNA-dir_pol_NSvirus"/>
</dbReference>
<dbReference type="RefSeq" id="YP_010839816.1">
    <property type="nucleotide sequence ID" value="NC_078146.1"/>
</dbReference>
<dbReference type="PROSITE" id="PS50802">
    <property type="entry name" value="OTU"/>
    <property type="match status" value="1"/>
</dbReference>
<keyword evidence="3" id="KW-0808">Transferase</keyword>
<proteinExistence type="predicted"/>
<dbReference type="GO" id="GO:0006351">
    <property type="term" value="P:DNA-templated transcription"/>
    <property type="evidence" value="ECO:0007669"/>
    <property type="project" value="InterPro"/>
</dbReference>
<dbReference type="Pfam" id="PF04196">
    <property type="entry name" value="Bunya_RdRp"/>
    <property type="match status" value="1"/>
</dbReference>
<dbReference type="Proteomes" id="UP000593695">
    <property type="component" value="Genome"/>
</dbReference>
<evidence type="ECO:0000259" key="8">
    <source>
        <dbReference type="PROSITE" id="PS50525"/>
    </source>
</evidence>
<dbReference type="InterPro" id="IPR003323">
    <property type="entry name" value="OTU_dom"/>
</dbReference>
<dbReference type="KEGG" id="vg:80549875"/>
<feature type="region of interest" description="Disordered" evidence="7">
    <location>
        <begin position="2727"/>
        <end position="2749"/>
    </location>
</feature>
<evidence type="ECO:0000256" key="3">
    <source>
        <dbReference type="ARBA" id="ARBA00022679"/>
    </source>
</evidence>
<keyword evidence="11" id="KW-1185">Reference proteome</keyword>
<dbReference type="GO" id="GO:0039694">
    <property type="term" value="P:viral RNA genome replication"/>
    <property type="evidence" value="ECO:0007669"/>
    <property type="project" value="InterPro"/>
</dbReference>
<feature type="domain" description="RdRp catalytic" evidence="8">
    <location>
        <begin position="2340"/>
        <end position="2549"/>
    </location>
</feature>
<evidence type="ECO:0000256" key="1">
    <source>
        <dbReference type="ARBA" id="ARBA00012494"/>
    </source>
</evidence>
<evidence type="ECO:0000256" key="5">
    <source>
        <dbReference type="ARBA" id="ARBA00030436"/>
    </source>
</evidence>
<evidence type="ECO:0000256" key="4">
    <source>
        <dbReference type="ARBA" id="ARBA00030285"/>
    </source>
</evidence>
<feature type="region of interest" description="Disordered" evidence="7">
    <location>
        <begin position="1143"/>
        <end position="1162"/>
    </location>
</feature>
<name>A0A191KW45_9VIRU</name>
<evidence type="ECO:0000313" key="11">
    <source>
        <dbReference type="Proteomes" id="UP000593695"/>
    </source>
</evidence>
<keyword evidence="10" id="KW-0696">RNA-directed RNA polymerase</keyword>
<evidence type="ECO:0000256" key="2">
    <source>
        <dbReference type="ARBA" id="ARBA00018602"/>
    </source>
</evidence>
<organism evidence="10 11">
    <name type="scientific">Abu Hammad virus</name>
    <dbReference type="NCBI Taxonomy" id="248058"/>
    <lineage>
        <taxon>Viruses</taxon>
        <taxon>Riboviria</taxon>
        <taxon>Orthornavirae</taxon>
        <taxon>Negarnaviricota</taxon>
        <taxon>Polyploviricotina</taxon>
        <taxon>Bunyaviricetes</taxon>
        <taxon>Hareavirales</taxon>
        <taxon>Nairoviridae</taxon>
        <taxon>Orthonairovirus</taxon>
        <taxon>Orthonairovirus abuhammadense</taxon>
    </lineage>
</organism>
<dbReference type="InterPro" id="IPR049605">
    <property type="entry name" value="L_OTU"/>
</dbReference>
<sequence length="3955" mass="448098">MSSIHLDQLNWELNHGGVYHSGLRFNLKEFFDIHSVPGDGNCLFYSLSYLMFDTLGEWRSLKATISNFALTNWGQCNLAKLDYKSPQEYVADLNRNYYWGGTIEAEIVSLALNTTVVLWCTDVLDNVVDAFKYGQEPVSRALNLRLSNAHVSPLKVTPIQSEPSVKHDSPLTQEVLSTIIIDDEDSLEDMFLDQPEDSTEESSKTSERGRREDLFSKASVNKLLTMAKKAVEDNSSVSVRVGRVLFRLFNCNVSLSIQDNTLSIKPRDENHPNKDLDLSKLAHVLLTNDKKLQESYCNLLLVLDRSLLQYLNVPELLRIALPGTCASQYFDLMHPDFIYDLCLLVVAILLSTFLYKTEYWVKLQFINSAVAPSRFLTKDAKTLLKRYNNKMLYEGLTKFISALCGSCFGDFVNEVIEALREMPPTGLLVLKNLNLDTVRLSDYKNILNDLRVVSVDQDFFRLDELQEIKRLIDALYDIRACKQPITPDQVPVSVVTYMDCEAKDLFKTHSGKTVKQVKPPNLEMVVIKKFFQKKLMMKFVSLQGKAYSGATVNNVLAYCNNLYLTKEQLGFDINDIEQLRCEMVRLRSLLSNELKEPVAIICDKLEQNFQKLFEKLPDTCRSECKSLYEDIRNSDNHASAWKSALRLKGLAYEGLMAQCYNLAYIPEDLKPTLSMIIQTLYPSKFIQFLERTHLHPEFRDVVPDFVVTQKLAMKVDTILPQTETQQLTLDPMADEDSAEVIPVGKKRFPLPCHAFKEVTNVHWLKEHLEQRKTVTQRTTGLTICATDVAIEGAMSESVPELLILEVGYQTDVEGKVSSDVKKWSEIIKLLKYLEIKATLVACADSSECPSNDWWIKEEFVKLLKGSVSYLFNQLQLNSPSDVTDIVVGSISTQKIRSMLKSGTAVKTPVTTKELKECWREHKAEILNRPTGTKLPKRFEEIFEVAMVEGVVVEKNAAKEVVDHIVANSNVLIQEFEKTKYRHEVNKLETTATRMINSWLKEDLSASRCKMCKKQIMDSIKDYITTSDVTLTLAHELPLENHPDCCHAQKIEQDVKSYYNKRVMSFDCLEHKEQHIADNNEYKATALDRLVRLTLPGKTERERKIKRGVEQLIRLCIECSNISVIKLPNGLIVGQKKEILAFKGPVGKRPKEPSPLTQEQQTKLEKLRQQLSRDRMKTYSETCKDVIQEVLNSINTQQASKCILDPIWVKNIMLDLKVDTDDVSIMEKFLEGLSRKKDVAINNDKVIVPSHENFIWYIQDKLKDMGPCTTKVFDLDCIIFKEAIVECVTRLFDSPYWDCMETIQKITEQLLDFTWYQKLIYYGKLCETFLQCCTEFSRSGIKVMKIRHTNANLAIKVPANKKENMKCIVYDSNFTPITQVFMLNRRVAVLGASYYYIVIIVFIQCLQHARCIQAARKGKYTDKICTKVGQMGDKLLKCMSLAYKGLFKESRGILMEVCKHNGSFLNTGTDEHYVSVFAGLSLTYSVLLGDALLLNSQPFNKQLQMMRFGMLNGISMLSSPDELGKKFHSSCRRIELAVARIYLQLITYSCCFDPEGNCREWKLNDLCPNTSMPSLSIFGHFISGDRQLIFDIYNVHIYNKEMDNFDEGTIKVLEETAERHMTWEIDVADCCHKIEETDRGSRCLRLLLGLPNIKRAAIDSQVGCDDDALSDISSVSNKSLDTDSTSQSKFKSYFGRVSMLKKPFSINDSLDVVRFDKQDYSQAVTDKWTYNVYRPNKSSVLKDSIEVIRKNPSHTMGCFELVQCFTELARNKFPNESIEKTRRHPNNYITVSEVTETTSIVASPKTHIMLKDCLRILMGLENKKLVKMVRGKYQRLGLSLSPDSPKAQNLTDLLQTVDELTDHQKQNILKGITEPSKLSFFSWKEIIKKDVESALITQDGNYIYCWIKSLGHMVKRSLKRYIKGLRYDINSSQRSKLTEAAEKKFGKDVVESCTNFIDALKKTIRGDPDCFAGCDSKQLLDLWSSFMLECRDCEHILVPGFEAAKNCLVALEEILDKYNELTVLKEDFPSLCFTREEVDLRNSEADFIKKNNSGIMKIVNCLLFICLTCPWCLHYKSMESLMSKHLDADYRLDVGNKELKKLLESPISNTWIHAVSKILESSANADAEILKDSSGPVSSKRLDRLCRYVCAIFTSNAHPISCALNQGSAEDVARDQGQIVERVKTVLARLGITSIGTDFTWTCHLIANSNFEVSKKLTGRTTGERLPRSVRSKVIYEVIKLVGDTGMAVLQQLAFSTILNVNHRFFAVLAPKAQLGGHRDLLVQEVGTKLVHATTEMFSRTLLSTTNDDGLTNQHLKETILTAGLNKINLMIKHHGEAIADGSDLKQFFRVMCISGDNTKWGPIHCCSIFSAMMQQLLKDFQDWSSFYKLTFLKNLFRQVEIPSASIKKILNAFRYNSHGKFNVDELNEVQLREKLLESMTIWESQPIIKFLVATYIAQGKSAMTSYNHMGQGIHHATSSILTSIMAEATSCFLEAYLTKRFPKLTVSIEHAGSSDDYAKVITLSGVVESATFNKYNECFWSIMCKVKNLMAAVGRVCQMKDSAKTLCGDTFIEFYSEFMLTHRITPAVIKFILTGLINSSVTSPQSMSQACQVSSQQAMYNSVPLLTNITFTLLRQQMFMNHTEHFSRNYGLITSGLVSSFGRLFIPKFSNLITSSIALEDSETISTALRDIASNELEFPTTMEEVKPPADHRADRQDVDEADAAEIGSTSSISLTSGSSLSSGSSFSFRTDRNLNSTEQEYLKTIRSTIEEVKSRAISELCTRLIGDIDSLVIVDKLRKSNLVNSCEYLSKAKSNPLLLIHRVRCVLLSVIASYYRTFSSEGTEKTVKASLNRDNNTVVEDPMIQLVPEKLRRELERLGLSKMTVEELIPTPCFDEEFSSLVSKRLITMNCATESYESEISRLKQTLTSRNVIHGLAGGIKELSVPIYTIFMKSYFFKDNVFFDLMDRWNTKHSSNYRDSMGRKLEGKIVTKFSYWLDVILSCNLTIGIRSEDGPVSLFDPTLKSISVVRHDKAAPELSIDPRGTDIMCKEFENLSLQFSDNNRHKLKVLESARHRIELDSNKVVIVKSSIFSSTDSVRIDNNPAVVIGYMINEASLTELKPVKVDMSRLIQDRFKIVLFYPTLTDLVSKITAESKQISELNQIADLDKAEQYAKNLTMLCRMVQQNKSKLTSFYMIKTSSLTNEPTVAELISYGVKEGSYLALEDQEIDTSTYSVRYWKVLQCISCIASLPIGDNEKTSLLISFLNWKPSISQFDCGCGLHKYDKSILEEFDDRVVMNVLSSELPSIRNEREREGVKDLIDFVAFPNQLITRKPYLGVTETFQKWGEGQKSGKFIFSSSSGESTGIFISGQLHIALSNDSPSLLHQVEKRVLEWLGHLRSEIVSTEQHSTFMSLLCDINSVSRKVMDGRLMTPKLDSTNPRFLKLSPITPKRPCKVVRVKKGILSVRKEVVKEIQSEPRLLWKPNSITIIYDENVESITYHEQIFNIHRLVNQVINKENKLPSTFYQDSKVVLSKLRLQPQMYISSVSLMHCFFCHTLKDSVLEACSKSAVLTQYLHSGFRSESREKQKIQIKLVDSSLDTKSDTKFLDNEAVCKQLADQLNYQNVSENAWPEVQKILDENGYHQLSVGLECKPNTGHLIWTVTQDASLGYSAVQTSLRQFINSICSLVLPRCLSPFLTDGELLGQTLNLCETSKREISLYSLTDRDLSAICCIAAYMFDADNAVRKELCFSNQGLFNMCTSCTFDISDYASVTFHQEPEQAVLSCSVTTTPTSKQKWNERGLTQSQARILTSYNKIFNAVDTVGKVGVNCDSYSVGKVNNISVAKFCLSSNKAHLTSCTKLFHGLTGKSIELLVEELACFNLCLLLLGKNFTKPCEGKSTDHIEDVDDFTAEELFGVGLNPSATGSGGAAEETSLIRSIEQSVDEGTYHFDW</sequence>
<keyword evidence="10" id="KW-0548">Nucleotidyltransferase</keyword>
<dbReference type="GeneID" id="80549875"/>
<evidence type="ECO:0000313" key="10">
    <source>
        <dbReference type="EMBL" id="AMT75371.1"/>
    </source>
</evidence>
<dbReference type="Gene3D" id="3.90.70.80">
    <property type="match status" value="1"/>
</dbReference>
<evidence type="ECO:0000256" key="6">
    <source>
        <dbReference type="ARBA" id="ARBA00031012"/>
    </source>
</evidence>
<dbReference type="CDD" id="cd21880">
    <property type="entry name" value="OTU_RNAP_L_virus"/>
    <property type="match status" value="1"/>
</dbReference>
<dbReference type="EC" id="2.7.7.48" evidence="1"/>
<protein>
    <recommendedName>
        <fullName evidence="2">RNA-directed RNA polymerase L</fullName>
        <ecNumber evidence="1">2.7.7.48</ecNumber>
    </recommendedName>
    <alternativeName>
        <fullName evidence="4">Large structural protein</fullName>
    </alternativeName>
    <alternativeName>
        <fullName evidence="6">Replicase</fullName>
    </alternativeName>
    <alternativeName>
        <fullName evidence="5">Transcriptase</fullName>
    </alternativeName>
</protein>
<dbReference type="InterPro" id="IPR007322">
    <property type="entry name" value="RNA_pol_bunyavir"/>
</dbReference>
<reference evidence="10 11" key="1">
    <citation type="journal article" date="2016" name="Viruses">
        <title>Genomic Characterization of the Genus Nairovirus (Family Bunyaviridae).</title>
        <authorList>
            <person name="Kuhn J.H."/>
            <person name="Wiley M.R."/>
            <person name="Rodriguez S.E."/>
            <person name="Bao Y."/>
            <person name="Prieto K."/>
            <person name="Travassos da Rosa A.P."/>
            <person name="Guzman H."/>
            <person name="Savji N."/>
            <person name="Ladner J.T."/>
            <person name="Tesh R.B."/>
            <person name="Wada J."/>
            <person name="Jahrling P.B."/>
            <person name="Bente D.A."/>
            <person name="Palacios G."/>
        </authorList>
    </citation>
    <scope>NUCLEOTIDE SEQUENCE [LARGE SCALE GENOMIC DNA]</scope>
    <source>
        <strain evidence="10 11">Art 1194</strain>
    </source>
</reference>
<dbReference type="GO" id="GO:0003968">
    <property type="term" value="F:RNA-directed RNA polymerase activity"/>
    <property type="evidence" value="ECO:0007669"/>
    <property type="project" value="UniProtKB-KW"/>
</dbReference>
<evidence type="ECO:0000256" key="7">
    <source>
        <dbReference type="SAM" id="MobiDB-lite"/>
    </source>
</evidence>